<feature type="binding site" evidence="5">
    <location>
        <position position="154"/>
    </location>
    <ligand>
        <name>Mo-molybdopterin</name>
        <dbReference type="ChEBI" id="CHEBI:71302"/>
    </ligand>
</feature>
<dbReference type="InterPro" id="IPR022867">
    <property type="entry name" value="MsrP"/>
</dbReference>
<dbReference type="OrthoDB" id="9795587at2"/>
<dbReference type="Pfam" id="PF00174">
    <property type="entry name" value="Oxidored_molyb"/>
    <property type="match status" value="1"/>
</dbReference>
<dbReference type="GO" id="GO:0046872">
    <property type="term" value="F:metal ion binding"/>
    <property type="evidence" value="ECO:0007669"/>
    <property type="project" value="UniProtKB-KW"/>
</dbReference>
<dbReference type="GO" id="GO:0030091">
    <property type="term" value="P:protein repair"/>
    <property type="evidence" value="ECO:0007669"/>
    <property type="project" value="UniProtKB-UniRule"/>
</dbReference>
<feature type="binding site" evidence="5">
    <location>
        <begin position="218"/>
        <end position="220"/>
    </location>
    <ligand>
        <name>Mo-molybdopterin</name>
        <dbReference type="ChEBI" id="CHEBI:71302"/>
    </ligand>
</feature>
<dbReference type="Proteomes" id="UP000294835">
    <property type="component" value="Unassembled WGS sequence"/>
</dbReference>
<reference evidence="7 8" key="1">
    <citation type="submission" date="2019-03" db="EMBL/GenBank/DDBJ databases">
        <title>Genomic Encyclopedia of Type Strains, Phase IV (KMG-IV): sequencing the most valuable type-strain genomes for metagenomic binning, comparative biology and taxonomic classification.</title>
        <authorList>
            <person name="Goeker M."/>
        </authorList>
    </citation>
    <scope>NUCLEOTIDE SEQUENCE [LARGE SCALE GENOMIC DNA]</scope>
    <source>
        <strain evidence="7 8">DSM 18063</strain>
    </source>
</reference>
<evidence type="ECO:0000256" key="1">
    <source>
        <dbReference type="ARBA" id="ARBA00022505"/>
    </source>
</evidence>
<evidence type="ECO:0000256" key="2">
    <source>
        <dbReference type="ARBA" id="ARBA00022723"/>
    </source>
</evidence>
<dbReference type="PROSITE" id="PS51318">
    <property type="entry name" value="TAT"/>
    <property type="match status" value="1"/>
</dbReference>
<comment type="function">
    <text evidence="5">Part of the MsrPQ system that repairs oxidized periplasmic proteins containing methionine sulfoxide residues (Met-O), using respiratory chain electrons. Thus protects these proteins from oxidative-stress damage caused by reactive species of oxygen and chlorine generated by the host defense mechanisms. MsrPQ is essential for the maintenance of envelope integrity under bleach stress, rescuing a wide series of structurally unrelated periplasmic proteins from methionine oxidation. The catalytic subunit MsrP is non-stereospecific, being able to reduce both (R-) and (S-) diastereoisomers of methionine sulfoxide.</text>
</comment>
<organism evidence="7 8">
    <name type="scientific">Rhodovulum marinum</name>
    <dbReference type="NCBI Taxonomy" id="320662"/>
    <lineage>
        <taxon>Bacteria</taxon>
        <taxon>Pseudomonadati</taxon>
        <taxon>Pseudomonadota</taxon>
        <taxon>Alphaproteobacteria</taxon>
        <taxon>Rhodobacterales</taxon>
        <taxon>Paracoccaceae</taxon>
        <taxon>Rhodovulum</taxon>
    </lineage>
</organism>
<keyword evidence="2 5" id="KW-0479">Metal-binding</keyword>
<comment type="catalytic activity">
    <reaction evidence="5">
        <text>L-methionyl-[protein] + a quinone + H2O = L-methionyl-(R)-S-oxide-[protein] + a quinol</text>
        <dbReference type="Rhea" id="RHEA:51296"/>
        <dbReference type="Rhea" id="RHEA-COMP:12313"/>
        <dbReference type="Rhea" id="RHEA-COMP:12314"/>
        <dbReference type="ChEBI" id="CHEBI:15377"/>
        <dbReference type="ChEBI" id="CHEBI:16044"/>
        <dbReference type="ChEBI" id="CHEBI:24646"/>
        <dbReference type="ChEBI" id="CHEBI:45764"/>
        <dbReference type="ChEBI" id="CHEBI:132124"/>
    </reaction>
</comment>
<protein>
    <recommendedName>
        <fullName evidence="5">Protein-methionine-sulfoxide reductase catalytic subunit MsrP</fullName>
        <ecNumber evidence="5">1.8.5.-</ecNumber>
    </recommendedName>
</protein>
<dbReference type="EMBL" id="SLXP01000010">
    <property type="protein sequence ID" value="TCP39699.1"/>
    <property type="molecule type" value="Genomic_DNA"/>
</dbReference>
<accession>A0A4R2PUU1</accession>
<comment type="cofactor">
    <cofactor evidence="5">
        <name>Mo-molybdopterin</name>
        <dbReference type="ChEBI" id="CHEBI:71302"/>
    </cofactor>
    <text evidence="5">Binds 1 Mo-molybdopterin (Mo-MPT) cofactor per subunit.</text>
</comment>
<keyword evidence="8" id="KW-1185">Reference proteome</keyword>
<evidence type="ECO:0000259" key="6">
    <source>
        <dbReference type="Pfam" id="PF00174"/>
    </source>
</evidence>
<feature type="domain" description="Oxidoreductase molybdopterin-binding" evidence="6">
    <location>
        <begin position="81"/>
        <end position="236"/>
    </location>
</feature>
<comment type="catalytic activity">
    <reaction evidence="5">
        <text>L-methionyl-[protein] + a quinone + H2O = L-methionyl-(S)-S-oxide-[protein] + a quinol</text>
        <dbReference type="Rhea" id="RHEA:51292"/>
        <dbReference type="Rhea" id="RHEA-COMP:12313"/>
        <dbReference type="Rhea" id="RHEA-COMP:12315"/>
        <dbReference type="ChEBI" id="CHEBI:15377"/>
        <dbReference type="ChEBI" id="CHEBI:16044"/>
        <dbReference type="ChEBI" id="CHEBI:24646"/>
        <dbReference type="ChEBI" id="CHEBI:44120"/>
        <dbReference type="ChEBI" id="CHEBI:132124"/>
    </reaction>
</comment>
<evidence type="ECO:0000313" key="8">
    <source>
        <dbReference type="Proteomes" id="UP000294835"/>
    </source>
</evidence>
<evidence type="ECO:0000256" key="4">
    <source>
        <dbReference type="ARBA" id="ARBA00023002"/>
    </source>
</evidence>
<dbReference type="InterPro" id="IPR006311">
    <property type="entry name" value="TAT_signal"/>
</dbReference>
<evidence type="ECO:0000256" key="3">
    <source>
        <dbReference type="ARBA" id="ARBA00022729"/>
    </source>
</evidence>
<keyword evidence="4 5" id="KW-0560">Oxidoreductase</keyword>
<dbReference type="InterPro" id="IPR036374">
    <property type="entry name" value="OxRdtase_Mopterin-bd_sf"/>
</dbReference>
<feature type="binding site" evidence="5">
    <location>
        <position position="61"/>
    </location>
    <ligand>
        <name>Mo-molybdopterin</name>
        <dbReference type="ChEBI" id="CHEBI:71302"/>
    </ligand>
</feature>
<dbReference type="PANTHER" id="PTHR43032">
    <property type="entry name" value="PROTEIN-METHIONINE-SULFOXIDE REDUCTASE"/>
    <property type="match status" value="1"/>
</dbReference>
<dbReference type="EC" id="1.8.5.-" evidence="5"/>
<comment type="PTM">
    <text evidence="5">Predicted to be exported by the Tat system. The position of the signal peptide cleavage has not been experimentally proven.</text>
</comment>
<evidence type="ECO:0000256" key="5">
    <source>
        <dbReference type="HAMAP-Rule" id="MF_01206"/>
    </source>
</evidence>
<dbReference type="SUPFAM" id="SSF56524">
    <property type="entry name" value="Oxidoreductase molybdopterin-binding domain"/>
    <property type="match status" value="1"/>
</dbReference>
<keyword evidence="1 5" id="KW-0500">Molybdenum</keyword>
<feature type="binding site" evidence="5">
    <location>
        <position position="119"/>
    </location>
    <ligand>
        <name>Mo-molybdopterin</name>
        <dbReference type="ChEBI" id="CHEBI:71302"/>
    </ligand>
    <ligandPart>
        <name>Mo</name>
        <dbReference type="ChEBI" id="CHEBI:28685"/>
    </ligandPart>
</feature>
<dbReference type="GO" id="GO:0043546">
    <property type="term" value="F:molybdopterin cofactor binding"/>
    <property type="evidence" value="ECO:0007669"/>
    <property type="project" value="UniProtKB-UniRule"/>
</dbReference>
<name>A0A4R2PUU1_9RHOB</name>
<dbReference type="HAMAP" id="MF_01206">
    <property type="entry name" value="MsrP"/>
    <property type="match status" value="1"/>
</dbReference>
<feature type="binding site" evidence="5">
    <location>
        <position position="202"/>
    </location>
    <ligand>
        <name>Mo-molybdopterin</name>
        <dbReference type="ChEBI" id="CHEBI:71302"/>
    </ligand>
</feature>
<dbReference type="Gene3D" id="3.90.420.10">
    <property type="entry name" value="Oxidoreductase, molybdopterin-binding domain"/>
    <property type="match status" value="1"/>
</dbReference>
<gene>
    <name evidence="5" type="primary">msrP</name>
    <name evidence="7" type="ORF">EV662_1102</name>
</gene>
<comment type="similarity">
    <text evidence="5">Belongs to the MsrP family.</text>
</comment>
<sequence>MAGRWRNRLNWSDVTPETAYLNRRQVMAGMGALGLSVLAAPAHSAEAGLEPNTWDEITSYNNFYEFGTGKEDPKRNAGQLTTDPWAIQIDGLVDRPGSYDLGDILSGVSLEERIYRLRCVEAWSMVVPWVGFELADLLNRAGVQPSAKYVAFQTLLRPEEMPGQRTAILDWPYVEGLRLDEAMHPLTILATGLYGKEMPNQNGAPIRLVVPWKYGFKSIKSVVRITLTDAQPPTSWNRYAPNEYGFYSNVNPEVDHPRWSQATERRIGGGVFSPRVPTRMFNGYAEEVASLYDGMDLMGNF</sequence>
<comment type="caution">
    <text evidence="7">The sequence shown here is derived from an EMBL/GenBank/DDBJ whole genome shotgun (WGS) entry which is preliminary data.</text>
</comment>
<feature type="binding site" evidence="5">
    <location>
        <position position="207"/>
    </location>
    <ligand>
        <name>Mo-molybdopterin</name>
        <dbReference type="ChEBI" id="CHEBI:71302"/>
    </ligand>
</feature>
<keyword evidence="3 5" id="KW-0732">Signal</keyword>
<dbReference type="RefSeq" id="WP_132463934.1">
    <property type="nucleotide sequence ID" value="NZ_SLXP01000010.1"/>
</dbReference>
<dbReference type="GO" id="GO:0016672">
    <property type="term" value="F:oxidoreductase activity, acting on a sulfur group of donors, quinone or similar compound as acceptor"/>
    <property type="evidence" value="ECO:0007669"/>
    <property type="project" value="UniProtKB-UniRule"/>
</dbReference>
<feature type="binding site" evidence="5">
    <location>
        <begin position="64"/>
        <end position="65"/>
    </location>
    <ligand>
        <name>Mo-molybdopterin</name>
        <dbReference type="ChEBI" id="CHEBI:71302"/>
    </ligand>
</feature>
<dbReference type="NCBIfam" id="NF003767">
    <property type="entry name" value="PRK05363.1"/>
    <property type="match status" value="1"/>
</dbReference>
<dbReference type="PANTHER" id="PTHR43032:SF3">
    <property type="entry name" value="PROTEIN-METHIONINE-SULFOXIDE REDUCTASE CATALYTIC SUBUNIT MSRP"/>
    <property type="match status" value="1"/>
</dbReference>
<comment type="subunit">
    <text evidence="5">Heterodimer of a catalytic subunit (MsrP) and a heme-binding subunit (MsrQ).</text>
</comment>
<evidence type="ECO:0000313" key="7">
    <source>
        <dbReference type="EMBL" id="TCP39699.1"/>
    </source>
</evidence>
<dbReference type="AlphaFoldDB" id="A0A4R2PUU1"/>
<proteinExistence type="inferred from homology"/>
<dbReference type="InterPro" id="IPR000572">
    <property type="entry name" value="OxRdtase_Mopterin-bd_dom"/>
</dbReference>